<feature type="transmembrane region" description="Helical" evidence="8">
    <location>
        <begin position="70"/>
        <end position="91"/>
    </location>
</feature>
<dbReference type="GO" id="GO:0012505">
    <property type="term" value="C:endomembrane system"/>
    <property type="evidence" value="ECO:0007669"/>
    <property type="project" value="UniProtKB-SubCell"/>
</dbReference>
<comment type="subcellular location">
    <subcellularLocation>
        <location evidence="8">Cell membrane</location>
        <topology evidence="8">Multi-pass membrane protein</topology>
    </subcellularLocation>
    <subcellularLocation>
        <location evidence="1">Endomembrane system</location>
        <topology evidence="1">Multi-pass membrane protein</topology>
    </subcellularLocation>
</comment>
<dbReference type="AlphaFoldDB" id="A0A1I0YIB5"/>
<keyword evidence="10" id="KW-1185">Reference proteome</keyword>
<accession>A0A1I0YIB5</accession>
<comment type="subunit">
    <text evidence="8">The complex is composed of six subunits: RnfA, RnfB, RnfC, RnfD, RnfE and RnfG.</text>
</comment>
<feature type="transmembrane region" description="Helical" evidence="8">
    <location>
        <begin position="103"/>
        <end position="123"/>
    </location>
</feature>
<keyword evidence="3 8" id="KW-0812">Transmembrane</keyword>
<evidence type="ECO:0000313" key="10">
    <source>
        <dbReference type="Proteomes" id="UP000198619"/>
    </source>
</evidence>
<dbReference type="Proteomes" id="UP000198619">
    <property type="component" value="Unassembled WGS sequence"/>
</dbReference>
<evidence type="ECO:0000256" key="5">
    <source>
        <dbReference type="ARBA" id="ARBA00022982"/>
    </source>
</evidence>
<dbReference type="RefSeq" id="WP_090041044.1">
    <property type="nucleotide sequence ID" value="NZ_FOKI01000013.1"/>
</dbReference>
<dbReference type="PANTHER" id="PTHR30335:SF0">
    <property type="entry name" value="ION-TRANSLOCATING OXIDOREDUCTASE COMPLEX SUBUNIT A"/>
    <property type="match status" value="1"/>
</dbReference>
<evidence type="ECO:0000256" key="8">
    <source>
        <dbReference type="HAMAP-Rule" id="MF_00459"/>
    </source>
</evidence>
<feature type="transmembrane region" description="Helical" evidence="8">
    <location>
        <begin position="6"/>
        <end position="30"/>
    </location>
</feature>
<dbReference type="Pfam" id="PF02508">
    <property type="entry name" value="Rnf-Nqr"/>
    <property type="match status" value="1"/>
</dbReference>
<evidence type="ECO:0000256" key="1">
    <source>
        <dbReference type="ARBA" id="ARBA00004127"/>
    </source>
</evidence>
<dbReference type="EC" id="7.-.-.-" evidence="8"/>
<dbReference type="HAMAP" id="MF_00459">
    <property type="entry name" value="RsxA_RnfA"/>
    <property type="match status" value="1"/>
</dbReference>
<feature type="transmembrane region" description="Helical" evidence="8">
    <location>
        <begin position="172"/>
        <end position="191"/>
    </location>
</feature>
<dbReference type="PIRSF" id="PIRSF006102">
    <property type="entry name" value="NQR_DE"/>
    <property type="match status" value="1"/>
</dbReference>
<keyword evidence="4 8" id="KW-1278">Translocase</keyword>
<dbReference type="STRING" id="84698.SAMN04488528_101367"/>
<dbReference type="OrthoDB" id="9803631at2"/>
<dbReference type="InterPro" id="IPR011293">
    <property type="entry name" value="Ion_transpt_RnfA/RsxA"/>
</dbReference>
<reference evidence="9 10" key="1">
    <citation type="submission" date="2016-10" db="EMBL/GenBank/DDBJ databases">
        <authorList>
            <person name="de Groot N.N."/>
        </authorList>
    </citation>
    <scope>NUCLEOTIDE SEQUENCE [LARGE SCALE GENOMIC DNA]</scope>
    <source>
        <strain evidence="9 10">DSM 12271</strain>
    </source>
</reference>
<dbReference type="NCBIfam" id="TIGR01943">
    <property type="entry name" value="rnfA"/>
    <property type="match status" value="1"/>
</dbReference>
<dbReference type="GO" id="GO:0022900">
    <property type="term" value="P:electron transport chain"/>
    <property type="evidence" value="ECO:0007669"/>
    <property type="project" value="UniProtKB-UniRule"/>
</dbReference>
<feature type="transmembrane region" description="Helical" evidence="8">
    <location>
        <begin position="129"/>
        <end position="151"/>
    </location>
</feature>
<evidence type="ECO:0000256" key="4">
    <source>
        <dbReference type="ARBA" id="ARBA00022967"/>
    </source>
</evidence>
<keyword evidence="7 8" id="KW-0472">Membrane</keyword>
<sequence>MEFFVIFVSALLVNNVVLSKFLGICSFLGVSKKIETAIGMGGAVSFVMVIASFMSYIVYHFILIPLNLTYMYTLAFILVIAALVQLVEMFLKKKSPALYKSLGIFLPLITTNCAILGCVIISMNENYSLMASLVYGLSSGLGYMLAIVLLAGIRERLEECHNMPESMKGLPISLVTASLMAIAFLGFQGLIH</sequence>
<keyword evidence="5 8" id="KW-0249">Electron transport</keyword>
<comment type="similarity">
    <text evidence="8">Belongs to the NqrDE/RnfAE family.</text>
</comment>
<dbReference type="EMBL" id="FOKI01000013">
    <property type="protein sequence ID" value="SFB13099.1"/>
    <property type="molecule type" value="Genomic_DNA"/>
</dbReference>
<feature type="transmembrane region" description="Helical" evidence="8">
    <location>
        <begin position="42"/>
        <end position="64"/>
    </location>
</feature>
<dbReference type="InterPro" id="IPR050133">
    <property type="entry name" value="NqrDE/RnfAE_oxidrdctase"/>
</dbReference>
<organism evidence="9 10">
    <name type="scientific">Clostridium frigidicarnis</name>
    <dbReference type="NCBI Taxonomy" id="84698"/>
    <lineage>
        <taxon>Bacteria</taxon>
        <taxon>Bacillati</taxon>
        <taxon>Bacillota</taxon>
        <taxon>Clostridia</taxon>
        <taxon>Eubacteriales</taxon>
        <taxon>Clostridiaceae</taxon>
        <taxon>Clostridium</taxon>
    </lineage>
</organism>
<dbReference type="PANTHER" id="PTHR30335">
    <property type="entry name" value="INTEGRAL MEMBRANE PROTEIN OF SOXR-REDUCING COMPLEX"/>
    <property type="match status" value="1"/>
</dbReference>
<evidence type="ECO:0000313" key="9">
    <source>
        <dbReference type="EMBL" id="SFB13099.1"/>
    </source>
</evidence>
<evidence type="ECO:0000256" key="7">
    <source>
        <dbReference type="ARBA" id="ARBA00023136"/>
    </source>
</evidence>
<dbReference type="InterPro" id="IPR003667">
    <property type="entry name" value="NqrDE/RnfAE"/>
</dbReference>
<evidence type="ECO:0000256" key="3">
    <source>
        <dbReference type="ARBA" id="ARBA00022692"/>
    </source>
</evidence>
<protein>
    <recommendedName>
        <fullName evidence="8">Ion-translocating oxidoreductase complex subunit A</fullName>
        <ecNumber evidence="8">7.-.-.-</ecNumber>
    </recommendedName>
    <alternativeName>
        <fullName evidence="8">Rnf electron transport complex subunit A</fullName>
    </alternativeName>
</protein>
<keyword evidence="2 8" id="KW-0813">Transport</keyword>
<keyword evidence="8" id="KW-1003">Cell membrane</keyword>
<dbReference type="GO" id="GO:0005886">
    <property type="term" value="C:plasma membrane"/>
    <property type="evidence" value="ECO:0007669"/>
    <property type="project" value="UniProtKB-SubCell"/>
</dbReference>
<name>A0A1I0YIB5_9CLOT</name>
<gene>
    <name evidence="8" type="primary">rnfA</name>
    <name evidence="9" type="ORF">SAMN04488528_101367</name>
</gene>
<evidence type="ECO:0000256" key="2">
    <source>
        <dbReference type="ARBA" id="ARBA00022448"/>
    </source>
</evidence>
<evidence type="ECO:0000256" key="6">
    <source>
        <dbReference type="ARBA" id="ARBA00022989"/>
    </source>
</evidence>
<comment type="function">
    <text evidence="8">Part of a membrane-bound complex that couples electron transfer with translocation of ions across the membrane.</text>
</comment>
<proteinExistence type="inferred from homology"/>
<keyword evidence="6 8" id="KW-1133">Transmembrane helix</keyword>